<dbReference type="AlphaFoldDB" id="A0A2J6PS94"/>
<reference evidence="2 3" key="1">
    <citation type="submission" date="2016-05" db="EMBL/GenBank/DDBJ databases">
        <title>A degradative enzymes factory behind the ericoid mycorrhizal symbiosis.</title>
        <authorList>
            <consortium name="DOE Joint Genome Institute"/>
            <person name="Martino E."/>
            <person name="Morin E."/>
            <person name="Grelet G."/>
            <person name="Kuo A."/>
            <person name="Kohler A."/>
            <person name="Daghino S."/>
            <person name="Barry K."/>
            <person name="Choi C."/>
            <person name="Cichocki N."/>
            <person name="Clum A."/>
            <person name="Copeland A."/>
            <person name="Hainaut M."/>
            <person name="Haridas S."/>
            <person name="Labutti K."/>
            <person name="Lindquist E."/>
            <person name="Lipzen A."/>
            <person name="Khouja H.-R."/>
            <person name="Murat C."/>
            <person name="Ohm R."/>
            <person name="Olson A."/>
            <person name="Spatafora J."/>
            <person name="Veneault-Fourrey C."/>
            <person name="Henrissat B."/>
            <person name="Grigoriev I."/>
            <person name="Martin F."/>
            <person name="Perotto S."/>
        </authorList>
    </citation>
    <scope>NUCLEOTIDE SEQUENCE [LARGE SCALE GENOMIC DNA]</scope>
    <source>
        <strain evidence="2 3">UAMH 7357</strain>
    </source>
</reference>
<protein>
    <submittedName>
        <fullName evidence="2">Heterokaryon incompatibility</fullName>
    </submittedName>
</protein>
<name>A0A2J6PS94_9HELO</name>
<organism evidence="2 3">
    <name type="scientific">Hyaloscypha hepaticicola</name>
    <dbReference type="NCBI Taxonomy" id="2082293"/>
    <lineage>
        <taxon>Eukaryota</taxon>
        <taxon>Fungi</taxon>
        <taxon>Dikarya</taxon>
        <taxon>Ascomycota</taxon>
        <taxon>Pezizomycotina</taxon>
        <taxon>Leotiomycetes</taxon>
        <taxon>Helotiales</taxon>
        <taxon>Hyaloscyphaceae</taxon>
        <taxon>Hyaloscypha</taxon>
    </lineage>
</organism>
<proteinExistence type="predicted"/>
<evidence type="ECO:0000313" key="3">
    <source>
        <dbReference type="Proteomes" id="UP000235672"/>
    </source>
</evidence>
<feature type="non-terminal residue" evidence="2">
    <location>
        <position position="1"/>
    </location>
</feature>
<keyword evidence="3" id="KW-1185">Reference proteome</keyword>
<dbReference type="PANTHER" id="PTHR33112">
    <property type="entry name" value="DOMAIN PROTEIN, PUTATIVE-RELATED"/>
    <property type="match status" value="1"/>
</dbReference>
<evidence type="ECO:0000313" key="2">
    <source>
        <dbReference type="EMBL" id="PMD16903.1"/>
    </source>
</evidence>
<dbReference type="Proteomes" id="UP000235672">
    <property type="component" value="Unassembled WGS sequence"/>
</dbReference>
<dbReference type="EMBL" id="KZ613503">
    <property type="protein sequence ID" value="PMD16903.1"/>
    <property type="molecule type" value="Genomic_DNA"/>
</dbReference>
<feature type="non-terminal residue" evidence="2">
    <location>
        <position position="91"/>
    </location>
</feature>
<dbReference type="PANTHER" id="PTHR33112:SF16">
    <property type="entry name" value="HETEROKARYON INCOMPATIBILITY DOMAIN-CONTAINING PROTEIN"/>
    <property type="match status" value="1"/>
</dbReference>
<gene>
    <name evidence="2" type="ORF">NA56DRAFT_542968</name>
</gene>
<evidence type="ECO:0000259" key="1">
    <source>
        <dbReference type="Pfam" id="PF06985"/>
    </source>
</evidence>
<dbReference type="Pfam" id="PF06985">
    <property type="entry name" value="HET"/>
    <property type="match status" value="1"/>
</dbReference>
<accession>A0A2J6PS94</accession>
<dbReference type="InterPro" id="IPR010730">
    <property type="entry name" value="HET"/>
</dbReference>
<dbReference type="STRING" id="1745343.A0A2J6PS94"/>
<feature type="domain" description="Heterokaryon incompatibility" evidence="1">
    <location>
        <begin position="1"/>
        <end position="90"/>
    </location>
</feature>
<sequence length="91" mass="10204">YAALSYCWGSSPPFTTKLSTLNSRIQGFPMAELPLTLRETVQVTRDLGLRYLWIGSLCILQRSQDYIAAKFSARMHKVYGQAFLTIVAAEA</sequence>
<dbReference type="OrthoDB" id="5347061at2759"/>